<reference evidence="2" key="1">
    <citation type="journal article" date="2019" name="Int. J. Syst. Evol. Microbiol.">
        <title>The Global Catalogue of Microorganisms (GCM) 10K type strain sequencing project: providing services to taxonomists for standard genome sequencing and annotation.</title>
        <authorList>
            <consortium name="The Broad Institute Genomics Platform"/>
            <consortium name="The Broad Institute Genome Sequencing Center for Infectious Disease"/>
            <person name="Wu L."/>
            <person name="Ma J."/>
        </authorList>
    </citation>
    <scope>NUCLEOTIDE SEQUENCE [LARGE SCALE GENOMIC DNA]</scope>
    <source>
        <strain evidence="2">CGMCC 1.10759</strain>
    </source>
</reference>
<proteinExistence type="predicted"/>
<accession>A0ABV8T011</accession>
<protein>
    <submittedName>
        <fullName evidence="1">CopG family transcriptional regulator</fullName>
    </submittedName>
</protein>
<name>A0ABV8T011_9GAMM</name>
<dbReference type="CDD" id="cd21631">
    <property type="entry name" value="RHH_CopG_NikR-like"/>
    <property type="match status" value="1"/>
</dbReference>
<gene>
    <name evidence="1" type="ORF">ACFPN2_28215</name>
</gene>
<comment type="caution">
    <text evidence="1">The sequence shown here is derived from an EMBL/GenBank/DDBJ whole genome shotgun (WGS) entry which is preliminary data.</text>
</comment>
<dbReference type="Proteomes" id="UP001595904">
    <property type="component" value="Unassembled WGS sequence"/>
</dbReference>
<keyword evidence="2" id="KW-1185">Reference proteome</keyword>
<dbReference type="EMBL" id="JBHSDU010000015">
    <property type="protein sequence ID" value="MFC4313001.1"/>
    <property type="molecule type" value="Genomic_DNA"/>
</dbReference>
<dbReference type="RefSeq" id="WP_380602945.1">
    <property type="nucleotide sequence ID" value="NZ_JBHSDU010000015.1"/>
</dbReference>
<evidence type="ECO:0000313" key="2">
    <source>
        <dbReference type="Proteomes" id="UP001595904"/>
    </source>
</evidence>
<sequence>MIETPKARSPRDGEPKTMRASISFPAEVYLELERIAAAKKVSLAWVVREAAEKYVADQWPLFAQGSGPQ</sequence>
<evidence type="ECO:0000313" key="1">
    <source>
        <dbReference type="EMBL" id="MFC4313001.1"/>
    </source>
</evidence>
<organism evidence="1 2">
    <name type="scientific">Steroidobacter flavus</name>
    <dbReference type="NCBI Taxonomy" id="1842136"/>
    <lineage>
        <taxon>Bacteria</taxon>
        <taxon>Pseudomonadati</taxon>
        <taxon>Pseudomonadota</taxon>
        <taxon>Gammaproteobacteria</taxon>
        <taxon>Steroidobacterales</taxon>
        <taxon>Steroidobacteraceae</taxon>
        <taxon>Steroidobacter</taxon>
    </lineage>
</organism>